<name>A0ABU7JY52_9NOCA</name>
<organism evidence="2 3">
    <name type="scientific">Rhodococcus chondri</name>
    <dbReference type="NCBI Taxonomy" id="3065941"/>
    <lineage>
        <taxon>Bacteria</taxon>
        <taxon>Bacillati</taxon>
        <taxon>Actinomycetota</taxon>
        <taxon>Actinomycetes</taxon>
        <taxon>Mycobacteriales</taxon>
        <taxon>Nocardiaceae</taxon>
        <taxon>Rhodococcus</taxon>
    </lineage>
</organism>
<dbReference type="CDD" id="cd00586">
    <property type="entry name" value="4HBT"/>
    <property type="match status" value="1"/>
</dbReference>
<sequence length="142" mass="15909">MTTIPVTQQRFQLSYGDCDAVGISYFAINYPWMERTYSVWLHSFGLDSHTLLDTVGVYTVGLKSECRYITSCKVFDELTCTIVLDRVGNTSYVLGFDFERGDELVAHGKMTFAVRNSDGTKATIPERFLAALRTLGPSKSPE</sequence>
<dbReference type="InterPro" id="IPR029069">
    <property type="entry name" value="HotDog_dom_sf"/>
</dbReference>
<reference evidence="2 3" key="1">
    <citation type="submission" date="2023-08" db="EMBL/GenBank/DDBJ databases">
        <authorList>
            <person name="Girao M."/>
            <person name="Carvalho M.F."/>
        </authorList>
    </citation>
    <scope>NUCLEOTIDE SEQUENCE [LARGE SCALE GENOMIC DNA]</scope>
    <source>
        <strain evidence="2 3">CC-R104</strain>
    </source>
</reference>
<evidence type="ECO:0000313" key="2">
    <source>
        <dbReference type="EMBL" id="MEE2034936.1"/>
    </source>
</evidence>
<evidence type="ECO:0000313" key="3">
    <source>
        <dbReference type="Proteomes" id="UP001331936"/>
    </source>
</evidence>
<comment type="caution">
    <text evidence="2">The sequence shown here is derived from an EMBL/GenBank/DDBJ whole genome shotgun (WGS) entry which is preliminary data.</text>
</comment>
<proteinExistence type="predicted"/>
<dbReference type="Gene3D" id="3.10.129.10">
    <property type="entry name" value="Hotdog Thioesterase"/>
    <property type="match status" value="1"/>
</dbReference>
<dbReference type="InterPro" id="IPR006683">
    <property type="entry name" value="Thioestr_dom"/>
</dbReference>
<dbReference type="Proteomes" id="UP001331936">
    <property type="component" value="Unassembled WGS sequence"/>
</dbReference>
<dbReference type="EMBL" id="JAUZMZ010000206">
    <property type="protein sequence ID" value="MEE2034936.1"/>
    <property type="molecule type" value="Genomic_DNA"/>
</dbReference>
<accession>A0ABU7JY52</accession>
<gene>
    <name evidence="2" type="ORF">Q8814_22970</name>
</gene>
<dbReference type="SUPFAM" id="SSF54637">
    <property type="entry name" value="Thioesterase/thiol ester dehydrase-isomerase"/>
    <property type="match status" value="1"/>
</dbReference>
<protein>
    <submittedName>
        <fullName evidence="2">Hotdog domain-containing protein</fullName>
    </submittedName>
</protein>
<evidence type="ECO:0000259" key="1">
    <source>
        <dbReference type="Pfam" id="PF03061"/>
    </source>
</evidence>
<keyword evidence="3" id="KW-1185">Reference proteome</keyword>
<dbReference type="Pfam" id="PF03061">
    <property type="entry name" value="4HBT"/>
    <property type="match status" value="1"/>
</dbReference>
<feature type="domain" description="Thioesterase" evidence="1">
    <location>
        <begin position="32"/>
        <end position="104"/>
    </location>
</feature>
<dbReference type="RefSeq" id="WP_330154284.1">
    <property type="nucleotide sequence ID" value="NZ_JAUZMZ010000206.1"/>
</dbReference>